<protein>
    <recommendedName>
        <fullName evidence="1">Isocitrate dehydrogenase/Hypothetical protein TT1725 C-terminal domain-containing protein</fullName>
    </recommendedName>
</protein>
<proteinExistence type="predicted"/>
<evidence type="ECO:0000313" key="2">
    <source>
        <dbReference type="EMBL" id="NHE58316.1"/>
    </source>
</evidence>
<name>A0ABX0HD30_9BACT</name>
<dbReference type="EMBL" id="JAANYN010000006">
    <property type="protein sequence ID" value="NHE58316.1"/>
    <property type="molecule type" value="Genomic_DNA"/>
</dbReference>
<dbReference type="Pfam" id="PF18324">
    <property type="entry name" value="Isocitrate_DH_C_bact"/>
    <property type="match status" value="1"/>
</dbReference>
<reference evidence="2 3" key="1">
    <citation type="submission" date="2020-03" db="EMBL/GenBank/DDBJ databases">
        <title>Cyclobacterium plantarum sp. nov., a marine bacterium isolated from a coastal-marine wetland.</title>
        <authorList>
            <person name="Sanchez-Porro C."/>
            <person name="Ventosa A."/>
            <person name="Amoozegar M."/>
        </authorList>
    </citation>
    <scope>NUCLEOTIDE SEQUENCE [LARGE SCALE GENOMIC DNA]</scope>
    <source>
        <strain evidence="2 3">GBPx2</strain>
    </source>
</reference>
<dbReference type="Proteomes" id="UP000649799">
    <property type="component" value="Unassembled WGS sequence"/>
</dbReference>
<dbReference type="InterPro" id="IPR040978">
    <property type="entry name" value="Isocitrate_DH_TT1725_C"/>
</dbReference>
<evidence type="ECO:0000259" key="1">
    <source>
        <dbReference type="Pfam" id="PF18324"/>
    </source>
</evidence>
<feature type="domain" description="Isocitrate dehydrogenase/Hypothetical protein TT1725 C-terminal" evidence="1">
    <location>
        <begin position="54"/>
        <end position="82"/>
    </location>
</feature>
<evidence type="ECO:0000313" key="3">
    <source>
        <dbReference type="Proteomes" id="UP000649799"/>
    </source>
</evidence>
<accession>A0ABX0HD30</accession>
<sequence>MRKAWSCTPEEGIHTEDIFRPGPGKAKVGTRDFARAVIERLGKLPKKIKPVSYAIRNDVDVITTENLYTFDRQRSYSLVQGQ</sequence>
<comment type="caution">
    <text evidence="2">The sequence shown here is derived from an EMBL/GenBank/DDBJ whole genome shotgun (WGS) entry which is preliminary data.</text>
</comment>
<gene>
    <name evidence="2" type="ORF">G9Q97_16010</name>
</gene>
<keyword evidence="3" id="KW-1185">Reference proteome</keyword>
<organism evidence="2 3">
    <name type="scientific">Cyclobacterium plantarum</name>
    <dbReference type="NCBI Taxonomy" id="2716263"/>
    <lineage>
        <taxon>Bacteria</taxon>
        <taxon>Pseudomonadati</taxon>
        <taxon>Bacteroidota</taxon>
        <taxon>Cytophagia</taxon>
        <taxon>Cytophagales</taxon>
        <taxon>Cyclobacteriaceae</taxon>
        <taxon>Cyclobacterium</taxon>
    </lineage>
</organism>